<evidence type="ECO:0000256" key="3">
    <source>
        <dbReference type="ARBA" id="ARBA00022729"/>
    </source>
</evidence>
<comment type="similarity">
    <text evidence="1">Belongs to the bacterial solute-binding protein 7 family.</text>
</comment>
<reference evidence="5 6" key="1">
    <citation type="journal article" date="2021" name="Angew. Chem. Int. Ed. Engl.">
        <title>A novel family of nonribosomal peptides modulate collective behavior in Pseudovibrio bacteria isolated from marine sponges.</title>
        <authorList>
            <person name="Ioca L.P."/>
            <person name="Dai Y."/>
            <person name="Kunakom S."/>
            <person name="Diaz-Espinosa J."/>
            <person name="Krunic A."/>
            <person name="Crnkovic C.M."/>
            <person name="Orjala J."/>
            <person name="Sanchez L.M."/>
            <person name="Ferreira A.G."/>
            <person name="Berlinck R.G.S."/>
            <person name="Eustaquio A.S."/>
        </authorList>
    </citation>
    <scope>NUCLEOTIDE SEQUENCE [LARGE SCALE GENOMIC DNA]</scope>
    <source>
        <strain evidence="5 6">Ab134</strain>
    </source>
</reference>
<dbReference type="RefSeq" id="WP_075698064.1">
    <property type="nucleotide sequence ID" value="NZ_CP074126.1"/>
</dbReference>
<proteinExistence type="inferred from homology"/>
<dbReference type="PANTHER" id="PTHR33376">
    <property type="match status" value="1"/>
</dbReference>
<evidence type="ECO:0000313" key="6">
    <source>
        <dbReference type="Proteomes" id="UP000680706"/>
    </source>
</evidence>
<dbReference type="Proteomes" id="UP000680706">
    <property type="component" value="Chromosome"/>
</dbReference>
<accession>A0ABX8AP61</accession>
<feature type="chain" id="PRO_5046523613" evidence="4">
    <location>
        <begin position="23"/>
        <end position="333"/>
    </location>
</feature>
<evidence type="ECO:0000313" key="5">
    <source>
        <dbReference type="EMBL" id="QUS55449.1"/>
    </source>
</evidence>
<dbReference type="PANTHER" id="PTHR33376:SF7">
    <property type="entry name" value="C4-DICARBOXYLATE-BINDING PROTEIN DCTB"/>
    <property type="match status" value="1"/>
</dbReference>
<evidence type="ECO:0000256" key="2">
    <source>
        <dbReference type="ARBA" id="ARBA00022448"/>
    </source>
</evidence>
<dbReference type="NCBIfam" id="NF037995">
    <property type="entry name" value="TRAP_S1"/>
    <property type="match status" value="1"/>
</dbReference>
<keyword evidence="3 4" id="KW-0732">Signal</keyword>
<sequence length="333" mass="36302">MKKIITAATVAAGMFTATQAVAAEACDPGEVVIKFSHVVSATGHPKGDFATALAERINNEMNGKACMQVFPSSQLFDDDKVMEALLLGDVQIAAPSLAKFEAYTLKYRVFDLPFLFSDMDAVNKFTQGEKGQELLGAMSDIGFVGLGYVYNGIKHFSANKPLVTPADAAGLKFRVQTSDVAVAMIEAMEANAQKLAFKEVYGALQTGVVDGQENTWSNIYTKKFFEVQDGITETSHQLLSYLAVTSQEWLDSLDPEVRDQFITIFTEVTNDANARSSAINEANKQKIIESGVEVRTLTPEQRQQWVDVMKPVWGKFADDIGQDVIDAAVAANN</sequence>
<dbReference type="InterPro" id="IPR018389">
    <property type="entry name" value="DctP_fam"/>
</dbReference>
<evidence type="ECO:0000256" key="1">
    <source>
        <dbReference type="ARBA" id="ARBA00009023"/>
    </source>
</evidence>
<keyword evidence="6" id="KW-1185">Reference proteome</keyword>
<dbReference type="Gene3D" id="3.40.190.170">
    <property type="entry name" value="Bacterial extracellular solute-binding protein, family 7"/>
    <property type="match status" value="1"/>
</dbReference>
<keyword evidence="2" id="KW-0813">Transport</keyword>
<evidence type="ECO:0000256" key="4">
    <source>
        <dbReference type="SAM" id="SignalP"/>
    </source>
</evidence>
<dbReference type="InterPro" id="IPR038404">
    <property type="entry name" value="TRAP_DctP_sf"/>
</dbReference>
<dbReference type="EMBL" id="CP074126">
    <property type="protein sequence ID" value="QUS55449.1"/>
    <property type="molecule type" value="Genomic_DNA"/>
</dbReference>
<dbReference type="NCBIfam" id="TIGR00787">
    <property type="entry name" value="dctP"/>
    <property type="match status" value="1"/>
</dbReference>
<dbReference type="PIRSF" id="PIRSF006470">
    <property type="entry name" value="DctB"/>
    <property type="match status" value="1"/>
</dbReference>
<organism evidence="5 6">
    <name type="scientific">Pseudovibrio brasiliensis</name>
    <dbReference type="NCBI Taxonomy" id="1898042"/>
    <lineage>
        <taxon>Bacteria</taxon>
        <taxon>Pseudomonadati</taxon>
        <taxon>Pseudomonadota</taxon>
        <taxon>Alphaproteobacteria</taxon>
        <taxon>Hyphomicrobiales</taxon>
        <taxon>Stappiaceae</taxon>
        <taxon>Pseudovibrio</taxon>
    </lineage>
</organism>
<dbReference type="InterPro" id="IPR004682">
    <property type="entry name" value="TRAP_DctP"/>
</dbReference>
<feature type="signal peptide" evidence="4">
    <location>
        <begin position="1"/>
        <end position="22"/>
    </location>
</feature>
<name>A0ABX8AP61_9HYPH</name>
<protein>
    <submittedName>
        <fullName evidence="5">DctP family TRAP transporter solute-binding subunit</fullName>
    </submittedName>
</protein>
<dbReference type="Pfam" id="PF03480">
    <property type="entry name" value="DctP"/>
    <property type="match status" value="1"/>
</dbReference>
<gene>
    <name evidence="5" type="ORF">KGB56_19310</name>
</gene>